<evidence type="ECO:0000313" key="2">
    <source>
        <dbReference type="Proteomes" id="UP000189796"/>
    </source>
</evidence>
<proteinExistence type="predicted"/>
<dbReference type="Proteomes" id="UP000189796">
    <property type="component" value="Chromosome I"/>
</dbReference>
<accession>A0A1M5Y0U8</accession>
<gene>
    <name evidence="1" type="ORF">SAMN05443248_7816</name>
</gene>
<sequence length="75" mass="8111">MMKSLGMVLIGGAAIAFLVPHFLRCWAGTRAVKSPSNVQEGGSDSDAVCLVRSRRNDAFFCDLEAGLFASDRLYN</sequence>
<dbReference type="AlphaFoldDB" id="A0A1M5Y0U8"/>
<reference evidence="1 2" key="1">
    <citation type="submission" date="2016-11" db="EMBL/GenBank/DDBJ databases">
        <authorList>
            <person name="Jaros S."/>
            <person name="Januszkiewicz K."/>
            <person name="Wedrychowicz H."/>
        </authorList>
    </citation>
    <scope>NUCLEOTIDE SEQUENCE [LARGE SCALE GENOMIC DNA]</scope>
    <source>
        <strain evidence="1 2">GAS138</strain>
    </source>
</reference>
<name>A0A1M5Y0U8_9BRAD</name>
<evidence type="ECO:0000313" key="1">
    <source>
        <dbReference type="EMBL" id="SHI05685.1"/>
    </source>
</evidence>
<protein>
    <submittedName>
        <fullName evidence="1">Uncharacterized protein</fullName>
    </submittedName>
</protein>
<organism evidence="1 2">
    <name type="scientific">Bradyrhizobium erythrophlei</name>
    <dbReference type="NCBI Taxonomy" id="1437360"/>
    <lineage>
        <taxon>Bacteria</taxon>
        <taxon>Pseudomonadati</taxon>
        <taxon>Pseudomonadota</taxon>
        <taxon>Alphaproteobacteria</taxon>
        <taxon>Hyphomicrobiales</taxon>
        <taxon>Nitrobacteraceae</taxon>
        <taxon>Bradyrhizobium</taxon>
    </lineage>
</organism>
<dbReference type="EMBL" id="LT670817">
    <property type="protein sequence ID" value="SHI05685.1"/>
    <property type="molecule type" value="Genomic_DNA"/>
</dbReference>